<dbReference type="SUPFAM" id="SSF52540">
    <property type="entry name" value="P-loop containing nucleoside triphosphate hydrolases"/>
    <property type="match status" value="1"/>
</dbReference>
<dbReference type="Proteomes" id="UP000824890">
    <property type="component" value="Unassembled WGS sequence"/>
</dbReference>
<gene>
    <name evidence="10" type="ORF">HID58_071316</name>
</gene>
<keyword evidence="6" id="KW-0067">ATP-binding</keyword>
<evidence type="ECO:0000259" key="9">
    <source>
        <dbReference type="Pfam" id="PF23559"/>
    </source>
</evidence>
<keyword evidence="3" id="KW-0677">Repeat</keyword>
<evidence type="ECO:0000259" key="8">
    <source>
        <dbReference type="Pfam" id="PF00931"/>
    </source>
</evidence>
<organism evidence="10 11">
    <name type="scientific">Brassica napus</name>
    <name type="common">Rape</name>
    <dbReference type="NCBI Taxonomy" id="3708"/>
    <lineage>
        <taxon>Eukaryota</taxon>
        <taxon>Viridiplantae</taxon>
        <taxon>Streptophyta</taxon>
        <taxon>Embryophyta</taxon>
        <taxon>Tracheophyta</taxon>
        <taxon>Spermatophyta</taxon>
        <taxon>Magnoliopsida</taxon>
        <taxon>eudicotyledons</taxon>
        <taxon>Gunneridae</taxon>
        <taxon>Pentapetalae</taxon>
        <taxon>rosids</taxon>
        <taxon>malvids</taxon>
        <taxon>Brassicales</taxon>
        <taxon>Brassicaceae</taxon>
        <taxon>Brassiceae</taxon>
        <taxon>Brassica</taxon>
    </lineage>
</organism>
<feature type="coiled-coil region" evidence="7">
    <location>
        <begin position="29"/>
        <end position="63"/>
    </location>
</feature>
<proteinExistence type="inferred from homology"/>
<keyword evidence="2" id="KW-0433">Leucine-rich repeat</keyword>
<dbReference type="Pfam" id="PF13855">
    <property type="entry name" value="LRR_8"/>
    <property type="match status" value="1"/>
</dbReference>
<dbReference type="Pfam" id="PF00931">
    <property type="entry name" value="NB-ARC"/>
    <property type="match status" value="1"/>
</dbReference>
<dbReference type="PRINTS" id="PR00364">
    <property type="entry name" value="DISEASERSIST"/>
</dbReference>
<evidence type="ECO:0000256" key="5">
    <source>
        <dbReference type="ARBA" id="ARBA00022821"/>
    </source>
</evidence>
<dbReference type="InterPro" id="IPR001611">
    <property type="entry name" value="Leu-rich_rpt"/>
</dbReference>
<reference evidence="10 11" key="1">
    <citation type="submission" date="2021-05" db="EMBL/GenBank/DDBJ databases">
        <title>Genome Assembly of Synthetic Allotetraploid Brassica napus Reveals Homoeologous Exchanges between Subgenomes.</title>
        <authorList>
            <person name="Davis J.T."/>
        </authorList>
    </citation>
    <scope>NUCLEOTIDE SEQUENCE [LARGE SCALE GENOMIC DNA]</scope>
    <source>
        <strain evidence="11">cv. Da-Ae</strain>
        <tissue evidence="10">Seedling</tissue>
    </source>
</reference>
<dbReference type="InterPro" id="IPR058922">
    <property type="entry name" value="WHD_DRP"/>
</dbReference>
<evidence type="ECO:0000256" key="2">
    <source>
        <dbReference type="ARBA" id="ARBA00022614"/>
    </source>
</evidence>
<dbReference type="PANTHER" id="PTHR33463:SF220">
    <property type="entry name" value="NB-ARC DOMAIN-CONTAINING PROTEIN"/>
    <property type="match status" value="1"/>
</dbReference>
<dbReference type="InterPro" id="IPR032675">
    <property type="entry name" value="LRR_dom_sf"/>
</dbReference>
<evidence type="ECO:0000256" key="7">
    <source>
        <dbReference type="SAM" id="Coils"/>
    </source>
</evidence>
<evidence type="ECO:0000256" key="6">
    <source>
        <dbReference type="ARBA" id="ARBA00022840"/>
    </source>
</evidence>
<accession>A0ABQ7Z1C5</accession>
<dbReference type="InterPro" id="IPR050905">
    <property type="entry name" value="Plant_NBS-LRR"/>
</dbReference>
<keyword evidence="11" id="KW-1185">Reference proteome</keyword>
<evidence type="ECO:0000256" key="4">
    <source>
        <dbReference type="ARBA" id="ARBA00022741"/>
    </source>
</evidence>
<dbReference type="Pfam" id="PF23559">
    <property type="entry name" value="WHD_DRP"/>
    <property type="match status" value="1"/>
</dbReference>
<evidence type="ECO:0000256" key="1">
    <source>
        <dbReference type="ARBA" id="ARBA00008894"/>
    </source>
</evidence>
<keyword evidence="5" id="KW-0611">Plant defense</keyword>
<comment type="caution">
    <text evidence="10">The sequence shown here is derived from an EMBL/GenBank/DDBJ whole genome shotgun (WGS) entry which is preliminary data.</text>
</comment>
<feature type="domain" description="Disease resistance protein winged helix" evidence="9">
    <location>
        <begin position="335"/>
        <end position="399"/>
    </location>
</feature>
<protein>
    <recommendedName>
        <fullName evidence="12">Disease resistance protein</fullName>
    </recommendedName>
</protein>
<keyword evidence="7" id="KW-0175">Coiled coil</keyword>
<sequence length="636" mass="72728">MGGCISIQVSCDQVLNRAGSCLWRKGNHIGNLEKNLVALEKSMEVLKARRDDVLTRVQREEAKGQQRLNEVQMLKEVENLKSNGVFEAVALEKPDMRCVVEERPLQPVIFGQETMLEMAWNRLMDNETAIMGLYGMGGVGKTTHLTQINNKFRETVDGVQVVIWVVVSSDLRVEKIQDDIAKKLGLRGEEWNQKEKIEKVTDIHARMQNKRFVLLLDDIWRKVNLTEIGVPSPTRENGCKVVFTTRSREVCGRMGVDDPMKVQCLTNNEAWHDTCSRKRSDHSRIPEQVRKVAEKCRGLPLALNVIGETMSSKRTIQEWHHAVQILNSYAADFSDYLIEKEKLIDYWICEGFISENKDRERAVNQGYDIIGNLVRSCLLLEEGSNKSKVKMHDVVRDMALWISSDLGENRENCIVRAGVGLCEVPKVEKWSAVEKMSLMINNRVDISGSPKCPKLTTLFLHGNMPLASISGKFFMRMPKLVVLDISQNLCLNRLPEEMSWLVSVKYLDLSRTMISQLHVCLRKLKKLMHLYLEGMRNLRSIDGISSLSSLRTLVLLHCNKLRFDESWKELLLLKHSEVLTIEIKLFFSPMGRRCIRKVVIKDIREESFGFLNFPTILRSLKAQSFPNLSSVSIEGV</sequence>
<dbReference type="InterPro" id="IPR027417">
    <property type="entry name" value="P-loop_NTPase"/>
</dbReference>
<name>A0ABQ7Z1C5_BRANA</name>
<dbReference type="SUPFAM" id="SSF52058">
    <property type="entry name" value="L domain-like"/>
    <property type="match status" value="1"/>
</dbReference>
<evidence type="ECO:0000313" key="11">
    <source>
        <dbReference type="Proteomes" id="UP000824890"/>
    </source>
</evidence>
<dbReference type="Gene3D" id="1.10.8.430">
    <property type="entry name" value="Helical domain of apoptotic protease-activating factors"/>
    <property type="match status" value="1"/>
</dbReference>
<feature type="non-terminal residue" evidence="10">
    <location>
        <position position="636"/>
    </location>
</feature>
<keyword evidence="4" id="KW-0547">Nucleotide-binding</keyword>
<feature type="domain" description="NB-ARC" evidence="8">
    <location>
        <begin position="112"/>
        <end position="272"/>
    </location>
</feature>
<dbReference type="Gene3D" id="3.40.50.300">
    <property type="entry name" value="P-loop containing nucleotide triphosphate hydrolases"/>
    <property type="match status" value="1"/>
</dbReference>
<dbReference type="EMBL" id="JAGKQM010000016">
    <property type="protein sequence ID" value="KAH0873954.1"/>
    <property type="molecule type" value="Genomic_DNA"/>
</dbReference>
<evidence type="ECO:0000256" key="3">
    <source>
        <dbReference type="ARBA" id="ARBA00022737"/>
    </source>
</evidence>
<dbReference type="PANTHER" id="PTHR33463">
    <property type="entry name" value="NB-ARC DOMAIN-CONTAINING PROTEIN-RELATED"/>
    <property type="match status" value="1"/>
</dbReference>
<evidence type="ECO:0000313" key="10">
    <source>
        <dbReference type="EMBL" id="KAH0873954.1"/>
    </source>
</evidence>
<dbReference type="Gene3D" id="3.80.10.10">
    <property type="entry name" value="Ribonuclease Inhibitor"/>
    <property type="match status" value="1"/>
</dbReference>
<evidence type="ECO:0008006" key="12">
    <source>
        <dbReference type="Google" id="ProtNLM"/>
    </source>
</evidence>
<comment type="similarity">
    <text evidence="1">Belongs to the disease resistance NB-LRR family.</text>
</comment>
<dbReference type="InterPro" id="IPR002182">
    <property type="entry name" value="NB-ARC"/>
</dbReference>
<dbReference type="InterPro" id="IPR042197">
    <property type="entry name" value="Apaf_helical"/>
</dbReference>